<evidence type="ECO:0000256" key="1">
    <source>
        <dbReference type="SAM" id="MobiDB-lite"/>
    </source>
</evidence>
<evidence type="ECO:0000313" key="2">
    <source>
        <dbReference type="EMBL" id="XCI77869.1"/>
    </source>
</evidence>
<keyword evidence="2" id="KW-0378">Hydrolase</keyword>
<proteinExistence type="predicted"/>
<keyword evidence="2" id="KW-0255">Endonuclease</keyword>
<dbReference type="EMBL" id="PP429227">
    <property type="protein sequence ID" value="XCI77869.1"/>
    <property type="molecule type" value="Genomic_DNA"/>
</dbReference>
<keyword evidence="2" id="KW-0540">Nuclease</keyword>
<feature type="region of interest" description="Disordered" evidence="1">
    <location>
        <begin position="98"/>
        <end position="132"/>
    </location>
</feature>
<gene>
    <name evidence="2" type="ORF">VGRTQORK_CDS0256</name>
</gene>
<accession>A0AAU8HYU6</accession>
<name>A0AAU8HYU6_9CAUD</name>
<sequence>MRKWYFYVITYSGDKLPPFYVGFVNSDSFDNKNYHGSVKSKKWKKTWFSELEENPHLFRRKALRTFDTKKEAKDFEKEFINHFRAHKSELFVNLSNGGNEHFGGQTGPLSEDHKDNIGKGSKKSWDESDDHRRLAASERMKTINRDNEWENNRKQAVAKARKDKADFIGPHLPPKNKGKPSKTIWTEEMRKAKSEKMKGKKWSDDTKAKASEILSKPGRFKNPEGVIVYYKGFGKFCASIGIGVREMRKVRDGVLESYKGWTRVD</sequence>
<dbReference type="GO" id="GO:0004519">
    <property type="term" value="F:endonuclease activity"/>
    <property type="evidence" value="ECO:0007669"/>
    <property type="project" value="UniProtKB-KW"/>
</dbReference>
<reference evidence="2" key="1">
    <citation type="submission" date="2024-03" db="EMBL/GenBank/DDBJ databases">
        <authorList>
            <person name="Chantapakul B."/>
            <person name="Wang S."/>
        </authorList>
    </citation>
    <scope>NUCLEOTIDE SEQUENCE</scope>
</reference>
<protein>
    <submittedName>
        <fullName evidence="2">HNH endonuclease</fullName>
    </submittedName>
</protein>
<feature type="compositionally biased region" description="Basic and acidic residues" evidence="1">
    <location>
        <begin position="110"/>
        <end position="132"/>
    </location>
</feature>
<organism evidence="2">
    <name type="scientific">Rhizobium phage IG49</name>
    <dbReference type="NCBI Taxonomy" id="3129228"/>
    <lineage>
        <taxon>Viruses</taxon>
        <taxon>Duplodnaviria</taxon>
        <taxon>Heunggongvirae</taxon>
        <taxon>Uroviricota</taxon>
        <taxon>Caudoviricetes</taxon>
    </lineage>
</organism>